<dbReference type="RefSeq" id="WP_142894980.1">
    <property type="nucleotide sequence ID" value="NZ_ML660052.1"/>
</dbReference>
<evidence type="ECO:0000256" key="2">
    <source>
        <dbReference type="ARBA" id="ARBA00023235"/>
    </source>
</evidence>
<evidence type="ECO:0000256" key="3">
    <source>
        <dbReference type="ARBA" id="ARBA00036882"/>
    </source>
</evidence>
<dbReference type="Pfam" id="PF00849">
    <property type="entry name" value="PseudoU_synth_2"/>
    <property type="match status" value="1"/>
</dbReference>
<evidence type="ECO:0000256" key="5">
    <source>
        <dbReference type="PROSITE-ProRule" id="PRU00182"/>
    </source>
</evidence>
<evidence type="ECO:0000313" key="8">
    <source>
        <dbReference type="EMBL" id="TQV83745.1"/>
    </source>
</evidence>
<evidence type="ECO:0000256" key="1">
    <source>
        <dbReference type="ARBA" id="ARBA00010876"/>
    </source>
</evidence>
<dbReference type="NCBIfam" id="TIGR00005">
    <property type="entry name" value="rluA_subfam"/>
    <property type="match status" value="1"/>
</dbReference>
<dbReference type="SUPFAM" id="SSF55120">
    <property type="entry name" value="Pseudouridine synthase"/>
    <property type="match status" value="1"/>
</dbReference>
<dbReference type="GO" id="GO:0000455">
    <property type="term" value="P:enzyme-directed rRNA pseudouridine synthesis"/>
    <property type="evidence" value="ECO:0007669"/>
    <property type="project" value="UniProtKB-ARBA"/>
</dbReference>
<gene>
    <name evidence="8" type="ORF">FKG95_03950</name>
</gene>
<dbReference type="Gene3D" id="3.10.290.10">
    <property type="entry name" value="RNA-binding S4 domain"/>
    <property type="match status" value="1"/>
</dbReference>
<name>A0A545U2N4_9PROT</name>
<dbReference type="SMART" id="SM00363">
    <property type="entry name" value="S4"/>
    <property type="match status" value="1"/>
</dbReference>
<comment type="catalytic activity">
    <reaction evidence="6">
        <text>a uridine in RNA = a pseudouridine in RNA</text>
        <dbReference type="Rhea" id="RHEA:48348"/>
        <dbReference type="Rhea" id="RHEA-COMP:12068"/>
        <dbReference type="Rhea" id="RHEA-COMP:12069"/>
        <dbReference type="ChEBI" id="CHEBI:65314"/>
        <dbReference type="ChEBI" id="CHEBI:65315"/>
    </reaction>
</comment>
<dbReference type="EC" id="5.4.99.-" evidence="6"/>
<evidence type="ECO:0000256" key="6">
    <source>
        <dbReference type="RuleBase" id="RU362028"/>
    </source>
</evidence>
<comment type="similarity">
    <text evidence="1 6">Belongs to the pseudouridine synthase RluA family.</text>
</comment>
<dbReference type="PROSITE" id="PS01129">
    <property type="entry name" value="PSI_RLU"/>
    <property type="match status" value="1"/>
</dbReference>
<dbReference type="InterPro" id="IPR006145">
    <property type="entry name" value="PsdUridine_synth_RsuA/RluA"/>
</dbReference>
<evidence type="ECO:0000256" key="4">
    <source>
        <dbReference type="PIRSR" id="PIRSR606225-1"/>
    </source>
</evidence>
<dbReference type="InterPro" id="IPR020103">
    <property type="entry name" value="PsdUridine_synth_cat_dom_sf"/>
</dbReference>
<sequence length="354" mass="38238">MPVEMVTVSSEESGDRLDRWLKRRYADVTQGQVEKLLRTGQVRLDGKRAKSSARVEAGQVVRVPPLAAGPGRSPEAGARAVRKTAASSKDIKALQDAVIFKDDWVLAINKPSGLAVQGGTGQSRHVDAMLDGLIFDRKDRPKLVHRLDRDTSGVLLLARTGAAARDLTAAFRGKDARKIYWAVVVGKPPKARGVIDMSLGKAASEGGMEKVAALGPAGKRALTLYQTIATGKGKSRGLTWLALMPLTGRTHQLRVHCAEMGMPIVGDGKYGGKQAFPAKPDFPKRLMLHAQEIALPHPDDGTTLRIAAPLPADMQAAWKAFHFDIRHGENVANDLATYADALDLEKRKPDSMAR</sequence>
<dbReference type="SUPFAM" id="SSF55174">
    <property type="entry name" value="Alpha-L RNA-binding motif"/>
    <property type="match status" value="1"/>
</dbReference>
<dbReference type="InterPro" id="IPR002942">
    <property type="entry name" value="S4_RNA-bd"/>
</dbReference>
<dbReference type="InterPro" id="IPR006225">
    <property type="entry name" value="PsdUridine_synth_RluC/D"/>
</dbReference>
<dbReference type="Pfam" id="PF01479">
    <property type="entry name" value="S4"/>
    <property type="match status" value="1"/>
</dbReference>
<comment type="caution">
    <text evidence="8">The sequence shown here is derived from an EMBL/GenBank/DDBJ whole genome shotgun (WGS) entry which is preliminary data.</text>
</comment>
<dbReference type="InterPro" id="IPR050188">
    <property type="entry name" value="RluA_PseudoU_synthase"/>
</dbReference>
<dbReference type="PANTHER" id="PTHR21600">
    <property type="entry name" value="MITOCHONDRIAL RNA PSEUDOURIDINE SYNTHASE"/>
    <property type="match status" value="1"/>
</dbReference>
<comment type="function">
    <text evidence="6">Responsible for synthesis of pseudouridine from uracil.</text>
</comment>
<evidence type="ECO:0000259" key="7">
    <source>
        <dbReference type="SMART" id="SM00363"/>
    </source>
</evidence>
<dbReference type="Gene3D" id="3.30.2350.10">
    <property type="entry name" value="Pseudouridine synthase"/>
    <property type="match status" value="1"/>
</dbReference>
<organism evidence="8 9">
    <name type="scientific">Denitrobaculum tricleocarpae</name>
    <dbReference type="NCBI Taxonomy" id="2591009"/>
    <lineage>
        <taxon>Bacteria</taxon>
        <taxon>Pseudomonadati</taxon>
        <taxon>Pseudomonadota</taxon>
        <taxon>Alphaproteobacteria</taxon>
        <taxon>Rhodospirillales</taxon>
        <taxon>Rhodospirillaceae</taxon>
        <taxon>Denitrobaculum</taxon>
    </lineage>
</organism>
<dbReference type="AlphaFoldDB" id="A0A545U2N4"/>
<keyword evidence="9" id="KW-1185">Reference proteome</keyword>
<dbReference type="PROSITE" id="PS50889">
    <property type="entry name" value="S4"/>
    <property type="match status" value="1"/>
</dbReference>
<dbReference type="CDD" id="cd02869">
    <property type="entry name" value="PseudoU_synth_RluA_like"/>
    <property type="match status" value="1"/>
</dbReference>
<feature type="active site" evidence="4">
    <location>
        <position position="148"/>
    </location>
</feature>
<dbReference type="CDD" id="cd00165">
    <property type="entry name" value="S4"/>
    <property type="match status" value="1"/>
</dbReference>
<dbReference type="GO" id="GO:0003723">
    <property type="term" value="F:RNA binding"/>
    <property type="evidence" value="ECO:0007669"/>
    <property type="project" value="UniProtKB-KW"/>
</dbReference>
<keyword evidence="5" id="KW-0694">RNA-binding</keyword>
<dbReference type="EMBL" id="VHSH01000001">
    <property type="protein sequence ID" value="TQV83745.1"/>
    <property type="molecule type" value="Genomic_DNA"/>
</dbReference>
<dbReference type="InterPro" id="IPR036986">
    <property type="entry name" value="S4_RNA-bd_sf"/>
</dbReference>
<dbReference type="Proteomes" id="UP000315252">
    <property type="component" value="Unassembled WGS sequence"/>
</dbReference>
<comment type="catalytic activity">
    <reaction evidence="3">
        <text>uridine(1911/1915/1917) in 23S rRNA = pseudouridine(1911/1915/1917) in 23S rRNA</text>
        <dbReference type="Rhea" id="RHEA:42524"/>
        <dbReference type="Rhea" id="RHEA-COMP:10097"/>
        <dbReference type="Rhea" id="RHEA-COMP:10098"/>
        <dbReference type="ChEBI" id="CHEBI:65314"/>
        <dbReference type="ChEBI" id="CHEBI:65315"/>
        <dbReference type="EC" id="5.4.99.23"/>
    </reaction>
</comment>
<feature type="domain" description="RNA-binding S4" evidence="7">
    <location>
        <begin position="15"/>
        <end position="72"/>
    </location>
</feature>
<proteinExistence type="inferred from homology"/>
<dbReference type="OrthoDB" id="9807829at2"/>
<dbReference type="GO" id="GO:0160140">
    <property type="term" value="F:23S rRNA pseudouridine(1911/1915/1917) synthase activity"/>
    <property type="evidence" value="ECO:0007669"/>
    <property type="project" value="UniProtKB-EC"/>
</dbReference>
<evidence type="ECO:0000313" key="9">
    <source>
        <dbReference type="Proteomes" id="UP000315252"/>
    </source>
</evidence>
<reference evidence="8 9" key="1">
    <citation type="submission" date="2019-06" db="EMBL/GenBank/DDBJ databases">
        <title>Whole genome sequence for Rhodospirillaceae sp. R148.</title>
        <authorList>
            <person name="Wang G."/>
        </authorList>
    </citation>
    <scope>NUCLEOTIDE SEQUENCE [LARGE SCALE GENOMIC DNA]</scope>
    <source>
        <strain evidence="8 9">R148</strain>
    </source>
</reference>
<protein>
    <recommendedName>
        <fullName evidence="6">Pseudouridine synthase</fullName>
        <ecNumber evidence="6">5.4.99.-</ecNumber>
    </recommendedName>
</protein>
<accession>A0A545U2N4</accession>
<dbReference type="InterPro" id="IPR006224">
    <property type="entry name" value="PsdUridine_synth_RluA-like_CS"/>
</dbReference>
<keyword evidence="2 6" id="KW-0413">Isomerase</keyword>
<dbReference type="PANTHER" id="PTHR21600:SF44">
    <property type="entry name" value="RIBOSOMAL LARGE SUBUNIT PSEUDOURIDINE SYNTHASE D"/>
    <property type="match status" value="1"/>
</dbReference>